<feature type="compositionally biased region" description="Low complexity" evidence="1">
    <location>
        <begin position="131"/>
        <end position="145"/>
    </location>
</feature>
<feature type="region of interest" description="Disordered" evidence="1">
    <location>
        <begin position="480"/>
        <end position="502"/>
    </location>
</feature>
<evidence type="ECO:0000256" key="1">
    <source>
        <dbReference type="SAM" id="MobiDB-lite"/>
    </source>
</evidence>
<dbReference type="InterPro" id="IPR058934">
    <property type="entry name" value="YMC020W-like"/>
</dbReference>
<dbReference type="InterPro" id="IPR058933">
    <property type="entry name" value="YMC020W-like_ab_hydrolase"/>
</dbReference>
<keyword evidence="4" id="KW-1185">Reference proteome</keyword>
<dbReference type="PANTHER" id="PTHR47349">
    <property type="entry name" value="CHROMOSOME 8, WHOLE GENOME SHOTGUN SEQUENCE"/>
    <property type="match status" value="1"/>
</dbReference>
<proteinExistence type="predicted"/>
<feature type="region of interest" description="Disordered" evidence="1">
    <location>
        <begin position="1"/>
        <end position="270"/>
    </location>
</feature>
<feature type="compositionally biased region" description="Polar residues" evidence="1">
    <location>
        <begin position="480"/>
        <end position="491"/>
    </location>
</feature>
<evidence type="ECO:0000313" key="4">
    <source>
        <dbReference type="Proteomes" id="UP001139887"/>
    </source>
</evidence>
<dbReference type="AlphaFoldDB" id="A0A9W8LWZ9"/>
<feature type="compositionally biased region" description="Low complexity" evidence="1">
    <location>
        <begin position="77"/>
        <end position="91"/>
    </location>
</feature>
<feature type="compositionally biased region" description="Basic and acidic residues" evidence="1">
    <location>
        <begin position="1"/>
        <end position="12"/>
    </location>
</feature>
<feature type="region of interest" description="Disordered" evidence="1">
    <location>
        <begin position="343"/>
        <end position="399"/>
    </location>
</feature>
<feature type="domain" description="YMC020W-like alpha/beta hydrolase" evidence="2">
    <location>
        <begin position="701"/>
        <end position="921"/>
    </location>
</feature>
<dbReference type="Proteomes" id="UP001139887">
    <property type="component" value="Unassembled WGS sequence"/>
</dbReference>
<evidence type="ECO:0000259" key="2">
    <source>
        <dbReference type="Pfam" id="PF26147"/>
    </source>
</evidence>
<dbReference type="EMBL" id="JANBUW010000256">
    <property type="protein sequence ID" value="KAJ2847812.1"/>
    <property type="molecule type" value="Genomic_DNA"/>
</dbReference>
<dbReference type="OrthoDB" id="5598028at2759"/>
<feature type="compositionally biased region" description="Basic and acidic residues" evidence="1">
    <location>
        <begin position="352"/>
        <end position="363"/>
    </location>
</feature>
<dbReference type="Pfam" id="PF26147">
    <property type="entry name" value="AB_HYDROLASE_YMC0-YMC35"/>
    <property type="match status" value="2"/>
</dbReference>
<gene>
    <name evidence="3" type="ORF">IWW36_003660</name>
</gene>
<accession>A0A9W8LWZ9</accession>
<evidence type="ECO:0000313" key="3">
    <source>
        <dbReference type="EMBL" id="KAJ2847812.1"/>
    </source>
</evidence>
<feature type="domain" description="YMC020W-like alpha/beta hydrolase" evidence="2">
    <location>
        <begin position="569"/>
        <end position="652"/>
    </location>
</feature>
<feature type="region of interest" description="Disordered" evidence="1">
    <location>
        <begin position="677"/>
        <end position="697"/>
    </location>
</feature>
<organism evidence="3 4">
    <name type="scientific">Coemansia brasiliensis</name>
    <dbReference type="NCBI Taxonomy" id="2650707"/>
    <lineage>
        <taxon>Eukaryota</taxon>
        <taxon>Fungi</taxon>
        <taxon>Fungi incertae sedis</taxon>
        <taxon>Zoopagomycota</taxon>
        <taxon>Kickxellomycotina</taxon>
        <taxon>Kickxellomycetes</taxon>
        <taxon>Kickxellales</taxon>
        <taxon>Kickxellaceae</taxon>
        <taxon>Coemansia</taxon>
    </lineage>
</organism>
<feature type="compositionally biased region" description="Polar residues" evidence="1">
    <location>
        <begin position="105"/>
        <end position="117"/>
    </location>
</feature>
<feature type="compositionally biased region" description="Polar residues" evidence="1">
    <location>
        <begin position="169"/>
        <end position="191"/>
    </location>
</feature>
<comment type="caution">
    <text evidence="3">The sequence shown here is derived from an EMBL/GenBank/DDBJ whole genome shotgun (WGS) entry which is preliminary data.</text>
</comment>
<name>A0A9W8LWZ9_9FUNG</name>
<feature type="compositionally biased region" description="Low complexity" evidence="1">
    <location>
        <begin position="192"/>
        <end position="205"/>
    </location>
</feature>
<feature type="compositionally biased region" description="Polar residues" evidence="1">
    <location>
        <begin position="46"/>
        <end position="65"/>
    </location>
</feature>
<feature type="compositionally biased region" description="Polar residues" evidence="1">
    <location>
        <begin position="217"/>
        <end position="240"/>
    </location>
</feature>
<feature type="compositionally biased region" description="Polar residues" evidence="1">
    <location>
        <begin position="247"/>
        <end position="270"/>
    </location>
</feature>
<dbReference type="PANTHER" id="PTHR47349:SF1">
    <property type="entry name" value="AER328WP"/>
    <property type="match status" value="1"/>
</dbReference>
<sequence>MRRSATDRDQRHSLGNFVDGPQTASTPELPSGFMSTLLDFDGRPRSWSSNMSQKEHSQMSPTSPATGYAGTVPPHFTRSLRSASIRSSATRGGLGNTDELLDGMATQSRPQVATTLASDPRRIEARGRIVSPDSRPASASSMAPSGRKQALCMMKPLVAASGPDGGRSSDPNSATASTTVTPRNSTRTCSKSSSGSSINNDGSDIPHTKQNHPGPGTASSSLPHDLTSIQFSTAPRTQPGTKARPATKTTLVSNDGIQIQRPTTADRSQSSSLWAAISRLSLGSSANASQSSLDTGAATRRSAVDHLKEIERKQPIEHVANSLDQQLQSNPDTCTAESSELTYSAMPIENGTDTKETNQRPEPTDAASITSGKAINDDVKSKTDSKHEESPRSSKWLQWWSSRNSQPENLVQADSDAVAKGTLATAESSSEQAPAISAVAAAQHRLPPNASAKSMLLPDFDVGSDKFSADMLPERRLPVSMNTSSASPESHSANKHARTDTESDVFPLHKRLRLLGQAVVSSAIDMAPSWARTVLQGQRVADAQGQVNGSDYRDTLPTADQLASLMDNSASRLGKIAIIGVHGWFPMRMLQMLAGEPTGKSEKFCLMMRDALKAYLEESHQVAIADSDISLFPLIGEGRIEDRVELLLAQILDAEAAESSRREQQAAATAAVAATSGDSKVAAEEADNRNPSGKLSEQAAEALMPERSQRAQVLRDADTVFVVTHSQGTPVSAMIIERLMELGLIDTDRQRVAMLAMAGISHGPLAHLKDNVVVKYIESGTARELFELMDPSSYQSQRYVAALSTILHHGVRLVCVGSWVDEAVPLYSAILQGVSHPNVYRAVYIDAPHYSDDFLTGLIVFALRLRNMGIYDHDLLIHLSEVVAGSLWGHWGHSTVYGEPAVYKLAVKWLLYSTSATSCASASESVPADARHAHGNGASGPQIHMSYRPFNATEPLNPFYIPWIMRTLWDEPEIQNNHSLRSELQRLVALFDKWAPETKPAKELRYRLEPVRAAL</sequence>
<feature type="compositionally biased region" description="Basic and acidic residues" evidence="1">
    <location>
        <begin position="375"/>
        <end position="392"/>
    </location>
</feature>
<reference evidence="3" key="1">
    <citation type="submission" date="2022-07" db="EMBL/GenBank/DDBJ databases">
        <title>Phylogenomic reconstructions and comparative analyses of Kickxellomycotina fungi.</title>
        <authorList>
            <person name="Reynolds N.K."/>
            <person name="Stajich J.E."/>
            <person name="Barry K."/>
            <person name="Grigoriev I.V."/>
            <person name="Crous P."/>
            <person name="Smith M.E."/>
        </authorList>
    </citation>
    <scope>NUCLEOTIDE SEQUENCE</scope>
    <source>
        <strain evidence="3">NRRL 1566</strain>
    </source>
</reference>
<protein>
    <recommendedName>
        <fullName evidence="2">YMC020W-like alpha/beta hydrolase domain-containing protein</fullName>
    </recommendedName>
</protein>